<reference evidence="1 2" key="1">
    <citation type="submission" date="2020-08" db="EMBL/GenBank/DDBJ databases">
        <title>Sequencing the genomes of 1000 actinobacteria strains.</title>
        <authorList>
            <person name="Klenk H.-P."/>
        </authorList>
    </citation>
    <scope>NUCLEOTIDE SEQUENCE [LARGE SCALE GENOMIC DNA]</scope>
    <source>
        <strain evidence="1 2">DSM 45913</strain>
    </source>
</reference>
<evidence type="ECO:0000313" key="2">
    <source>
        <dbReference type="Proteomes" id="UP000583800"/>
    </source>
</evidence>
<dbReference type="EMBL" id="JACHJB010000002">
    <property type="protein sequence ID" value="MBB6348537.1"/>
    <property type="molecule type" value="Genomic_DNA"/>
</dbReference>
<dbReference type="Proteomes" id="UP000583800">
    <property type="component" value="Unassembled WGS sequence"/>
</dbReference>
<sequence>MLGDRQRVQLVWRDTKAAGPRVEAVQAAGLRMPRVKAVPSHRLRAGQVVAPAELPGLAVALFARP</sequence>
<evidence type="ECO:0000313" key="1">
    <source>
        <dbReference type="EMBL" id="MBB6348537.1"/>
    </source>
</evidence>
<dbReference type="AlphaFoldDB" id="A0A7X0C4T8"/>
<keyword evidence="2" id="KW-1185">Reference proteome</keyword>
<accession>A0A7X0C4T8</accession>
<comment type="caution">
    <text evidence="1">The sequence shown here is derived from an EMBL/GenBank/DDBJ whole genome shotgun (WGS) entry which is preliminary data.</text>
</comment>
<name>A0A7X0C4T8_9ACTN</name>
<protein>
    <submittedName>
        <fullName evidence="1">Uncharacterized protein</fullName>
    </submittedName>
</protein>
<proteinExistence type="predicted"/>
<dbReference type="RefSeq" id="WP_185086268.1">
    <property type="nucleotide sequence ID" value="NZ_JACHJB010000002.1"/>
</dbReference>
<gene>
    <name evidence="1" type="ORF">FHU36_005082</name>
</gene>
<organism evidence="1 2">
    <name type="scientific">Nonomuraea muscovyensis</name>
    <dbReference type="NCBI Taxonomy" id="1124761"/>
    <lineage>
        <taxon>Bacteria</taxon>
        <taxon>Bacillati</taxon>
        <taxon>Actinomycetota</taxon>
        <taxon>Actinomycetes</taxon>
        <taxon>Streptosporangiales</taxon>
        <taxon>Streptosporangiaceae</taxon>
        <taxon>Nonomuraea</taxon>
    </lineage>
</organism>